<reference evidence="1 2" key="1">
    <citation type="submission" date="2019-03" db="EMBL/GenBank/DDBJ databases">
        <title>Genomic Encyclopedia of Type Strains, Phase IV (KMG-IV): sequencing the most valuable type-strain genomes for metagenomic binning, comparative biology and taxonomic classification.</title>
        <authorList>
            <person name="Goeker M."/>
        </authorList>
    </citation>
    <scope>NUCLEOTIDE SEQUENCE [LARGE SCALE GENOMIC DNA]</scope>
    <source>
        <strain evidence="1 2">DSM 100059</strain>
    </source>
</reference>
<proteinExistence type="predicted"/>
<protein>
    <submittedName>
        <fullName evidence="1">Uncharacterized protein</fullName>
    </submittedName>
</protein>
<dbReference type="RefSeq" id="WP_133991045.1">
    <property type="nucleotide sequence ID" value="NZ_SODV01000001.1"/>
</dbReference>
<comment type="caution">
    <text evidence="1">The sequence shown here is derived from an EMBL/GenBank/DDBJ whole genome shotgun (WGS) entry which is preliminary data.</text>
</comment>
<dbReference type="Proteomes" id="UP000294498">
    <property type="component" value="Unassembled WGS sequence"/>
</dbReference>
<name>A0A4R8DQ72_9BACT</name>
<sequence>MTTIHALTLALGVVGFPAFLLSKRKTSSQPQHSHNNNNWLEQLRLDRNPYQSLRFLAITTPPYKYNGIQVDSVYGVVMDYPVKNGTGTLASYITGECSLYMSNGSGIINGEKHESVRLSAIDLVELASRNMSSAIPTTRYPAATNEFVRFYILTTEGVRTSWFRVSDLNRHEEGHALFAEANKVIRAMQLTTVLN</sequence>
<keyword evidence="2" id="KW-1185">Reference proteome</keyword>
<evidence type="ECO:0000313" key="1">
    <source>
        <dbReference type="EMBL" id="TDW99925.1"/>
    </source>
</evidence>
<accession>A0A4R8DQ72</accession>
<organism evidence="1 2">
    <name type="scientific">Dinghuibacter silviterrae</name>
    <dbReference type="NCBI Taxonomy" id="1539049"/>
    <lineage>
        <taxon>Bacteria</taxon>
        <taxon>Pseudomonadati</taxon>
        <taxon>Bacteroidota</taxon>
        <taxon>Chitinophagia</taxon>
        <taxon>Chitinophagales</taxon>
        <taxon>Chitinophagaceae</taxon>
        <taxon>Dinghuibacter</taxon>
    </lineage>
</organism>
<gene>
    <name evidence="1" type="ORF">EDB95_0942</name>
</gene>
<dbReference type="OrthoDB" id="326883at2"/>
<dbReference type="EMBL" id="SODV01000001">
    <property type="protein sequence ID" value="TDW99925.1"/>
    <property type="molecule type" value="Genomic_DNA"/>
</dbReference>
<evidence type="ECO:0000313" key="2">
    <source>
        <dbReference type="Proteomes" id="UP000294498"/>
    </source>
</evidence>
<dbReference type="AlphaFoldDB" id="A0A4R8DQ72"/>